<reference evidence="2" key="1">
    <citation type="submission" date="2022-11" db="EMBL/GenBank/DDBJ databases">
        <title>Chromosomal genome sequence assembly and mating type (MAT) locus characterization of the leprose asexual lichenized fungus Lepraria neglecta (Nyl.) Erichsen.</title>
        <authorList>
            <person name="Allen J.L."/>
            <person name="Pfeffer B."/>
        </authorList>
    </citation>
    <scope>NUCLEOTIDE SEQUENCE</scope>
    <source>
        <strain evidence="2">Allen 5258</strain>
    </source>
</reference>
<feature type="compositionally biased region" description="Acidic residues" evidence="1">
    <location>
        <begin position="472"/>
        <end position="485"/>
    </location>
</feature>
<organism evidence="2 3">
    <name type="scientific">Lepraria neglecta</name>
    <dbReference type="NCBI Taxonomy" id="209136"/>
    <lineage>
        <taxon>Eukaryota</taxon>
        <taxon>Fungi</taxon>
        <taxon>Dikarya</taxon>
        <taxon>Ascomycota</taxon>
        <taxon>Pezizomycotina</taxon>
        <taxon>Lecanoromycetes</taxon>
        <taxon>OSLEUM clade</taxon>
        <taxon>Lecanoromycetidae</taxon>
        <taxon>Lecanorales</taxon>
        <taxon>Lecanorineae</taxon>
        <taxon>Stereocaulaceae</taxon>
        <taxon>Lepraria</taxon>
    </lineage>
</organism>
<comment type="caution">
    <text evidence="2">The sequence shown here is derived from an EMBL/GenBank/DDBJ whole genome shotgun (WGS) entry which is preliminary data.</text>
</comment>
<feature type="region of interest" description="Disordered" evidence="1">
    <location>
        <begin position="1"/>
        <end position="99"/>
    </location>
</feature>
<feature type="compositionally biased region" description="Basic and acidic residues" evidence="1">
    <location>
        <begin position="22"/>
        <end position="34"/>
    </location>
</feature>
<evidence type="ECO:0000313" key="3">
    <source>
        <dbReference type="Proteomes" id="UP001276659"/>
    </source>
</evidence>
<evidence type="ECO:0000256" key="1">
    <source>
        <dbReference type="SAM" id="MobiDB-lite"/>
    </source>
</evidence>
<sequence length="609" mass="69442">MPAQELTTPATSISQSQGGINEDQRSSIREKGSSDDGSIDKMPGPSKRKSLSGLTNRTKAKTKKILKIKGANDGRSESEEEGPLGMLEHNPAFNSSDLRKRRRFRPGKTVGKALGTVHTIGNAVVHPKDALKQGATRTTAGQLSKAERPYLSRKSDLELLQAHDDLQQVEPTGSSKQVKYDEEQDTLVASHKDRIKEMEAHRESLRVAWTTSRHVRRVRVVPKRHINFPENDFFVERDDGGNFNILYYTQDFSAQYVDDFDELPFDIDTSKHYVERLVMASAPWQSWAMNVRAVYRWEDPKVTGKWFALYLFIWYTEHMMGFLNRYAPTSVESLRESMRKAVDSRGTASRFGELIDKYGRNDWLEPVVDHLGPYIQLQLGDMANMLEVFSKRVVLSLLAYLKLVPEIPVSGIALQVGAMGYPYTRRQAQITREELIKRKVEEGNSRELANPAVDRYTSRMMKTVPKIRVENSESEETDTDNDDEGWYSASSTTSILEVSDKRSFRAHYAGTIGRLVVFSKGIRYVRSVPTKKELWRHDFLELAEMRKVEGSAMSKVVSSPDQLEIKLTDESKLRIEGMKERDEAFNTIIAFSSLQWQSLQIKKDRNQQA</sequence>
<name>A0AAE0DJC0_9LECA</name>
<dbReference type="AlphaFoldDB" id="A0AAE0DJC0"/>
<feature type="compositionally biased region" description="Basic residues" evidence="1">
    <location>
        <begin position="58"/>
        <end position="67"/>
    </location>
</feature>
<proteinExistence type="predicted"/>
<feature type="region of interest" description="Disordered" evidence="1">
    <location>
        <begin position="466"/>
        <end position="486"/>
    </location>
</feature>
<evidence type="ECO:0000313" key="2">
    <source>
        <dbReference type="EMBL" id="KAK3171415.1"/>
    </source>
</evidence>
<dbReference type="Proteomes" id="UP001276659">
    <property type="component" value="Unassembled WGS sequence"/>
</dbReference>
<accession>A0AAE0DJC0</accession>
<dbReference type="EMBL" id="JASNWA010000008">
    <property type="protein sequence ID" value="KAK3171415.1"/>
    <property type="molecule type" value="Genomic_DNA"/>
</dbReference>
<feature type="compositionally biased region" description="Polar residues" evidence="1">
    <location>
        <begin position="1"/>
        <end position="19"/>
    </location>
</feature>
<protein>
    <submittedName>
        <fullName evidence="2">Uncharacterized protein</fullName>
    </submittedName>
</protein>
<keyword evidence="3" id="KW-1185">Reference proteome</keyword>
<gene>
    <name evidence="2" type="ORF">OEA41_003499</name>
</gene>